<comment type="caution">
    <text evidence="9">The sequence shown here is derived from an EMBL/GenBank/DDBJ whole genome shotgun (WGS) entry which is preliminary data.</text>
</comment>
<dbReference type="Pfam" id="PF00535">
    <property type="entry name" value="Glycos_transf_2"/>
    <property type="match status" value="1"/>
</dbReference>
<evidence type="ECO:0000256" key="7">
    <source>
        <dbReference type="ARBA" id="ARBA00023136"/>
    </source>
</evidence>
<protein>
    <submittedName>
        <fullName evidence="9">Glycosyltransferase family 2 protein</fullName>
    </submittedName>
</protein>
<evidence type="ECO:0000256" key="1">
    <source>
        <dbReference type="ARBA" id="ARBA00022475"/>
    </source>
</evidence>
<evidence type="ECO:0000313" key="9">
    <source>
        <dbReference type="EMBL" id="MFD0986211.1"/>
    </source>
</evidence>
<reference evidence="10" key="1">
    <citation type="journal article" date="2019" name="Int. J. Syst. Evol. Microbiol.">
        <title>The Global Catalogue of Microorganisms (GCM) 10K type strain sequencing project: providing services to taxonomists for standard genome sequencing and annotation.</title>
        <authorList>
            <consortium name="The Broad Institute Genomics Platform"/>
            <consortium name="The Broad Institute Genome Sequencing Center for Infectious Disease"/>
            <person name="Wu L."/>
            <person name="Ma J."/>
        </authorList>
    </citation>
    <scope>NUCLEOTIDE SEQUENCE [LARGE SCALE GENOMIC DNA]</scope>
    <source>
        <strain evidence="10">CCUG 61697</strain>
    </source>
</reference>
<feature type="domain" description="Glycosyltransferase 2-like" evidence="8">
    <location>
        <begin position="4"/>
        <end position="167"/>
    </location>
</feature>
<dbReference type="InterPro" id="IPR050256">
    <property type="entry name" value="Glycosyltransferase_2"/>
</dbReference>
<keyword evidence="5" id="KW-0448">Lipopolysaccharide biosynthesis</keyword>
<dbReference type="Proteomes" id="UP001597102">
    <property type="component" value="Unassembled WGS sequence"/>
</dbReference>
<evidence type="ECO:0000256" key="4">
    <source>
        <dbReference type="ARBA" id="ARBA00022692"/>
    </source>
</evidence>
<name>A0ABW3J8Y1_9HYPH</name>
<keyword evidence="3" id="KW-0808">Transferase</keyword>
<dbReference type="Gene3D" id="3.90.550.10">
    <property type="entry name" value="Spore Coat Polysaccharide Biosynthesis Protein SpsA, Chain A"/>
    <property type="match status" value="1"/>
</dbReference>
<evidence type="ECO:0000256" key="6">
    <source>
        <dbReference type="ARBA" id="ARBA00022989"/>
    </source>
</evidence>
<dbReference type="EMBL" id="JBHTJO010000001">
    <property type="protein sequence ID" value="MFD0986211.1"/>
    <property type="molecule type" value="Genomic_DNA"/>
</dbReference>
<evidence type="ECO:0000256" key="5">
    <source>
        <dbReference type="ARBA" id="ARBA00022985"/>
    </source>
</evidence>
<evidence type="ECO:0000256" key="3">
    <source>
        <dbReference type="ARBA" id="ARBA00022679"/>
    </source>
</evidence>
<proteinExistence type="predicted"/>
<gene>
    <name evidence="9" type="ORF">ACFQ2F_03785</name>
</gene>
<keyword evidence="4" id="KW-0812">Transmembrane</keyword>
<keyword evidence="2" id="KW-0328">Glycosyltransferase</keyword>
<keyword evidence="1" id="KW-1003">Cell membrane</keyword>
<keyword evidence="7" id="KW-0472">Membrane</keyword>
<evidence type="ECO:0000259" key="8">
    <source>
        <dbReference type="Pfam" id="PF00535"/>
    </source>
</evidence>
<dbReference type="InterPro" id="IPR029044">
    <property type="entry name" value="Nucleotide-diphossugar_trans"/>
</dbReference>
<keyword evidence="6" id="KW-1133">Transmembrane helix</keyword>
<dbReference type="InterPro" id="IPR001173">
    <property type="entry name" value="Glyco_trans_2-like"/>
</dbReference>
<dbReference type="CDD" id="cd04179">
    <property type="entry name" value="DPM_DPG-synthase_like"/>
    <property type="match status" value="1"/>
</dbReference>
<accession>A0ABW3J8Y1</accession>
<evidence type="ECO:0000313" key="10">
    <source>
        <dbReference type="Proteomes" id="UP001597102"/>
    </source>
</evidence>
<dbReference type="SUPFAM" id="SSF53448">
    <property type="entry name" value="Nucleotide-diphospho-sugar transferases"/>
    <property type="match status" value="1"/>
</dbReference>
<keyword evidence="10" id="KW-1185">Reference proteome</keyword>
<dbReference type="PANTHER" id="PTHR48090:SF3">
    <property type="entry name" value="UNDECAPRENYL-PHOSPHATE 4-DEOXY-4-FORMAMIDO-L-ARABINOSE TRANSFERASE"/>
    <property type="match status" value="1"/>
</dbReference>
<organism evidence="9 10">
    <name type="scientific">Methyloligella solikamskensis</name>
    <dbReference type="NCBI Taxonomy" id="1177756"/>
    <lineage>
        <taxon>Bacteria</taxon>
        <taxon>Pseudomonadati</taxon>
        <taxon>Pseudomonadota</taxon>
        <taxon>Alphaproteobacteria</taxon>
        <taxon>Hyphomicrobiales</taxon>
        <taxon>Hyphomicrobiaceae</taxon>
        <taxon>Methyloligella</taxon>
    </lineage>
</organism>
<evidence type="ECO:0000256" key="2">
    <source>
        <dbReference type="ARBA" id="ARBA00022676"/>
    </source>
</evidence>
<dbReference type="RefSeq" id="WP_379085907.1">
    <property type="nucleotide sequence ID" value="NZ_JBHTJO010000001.1"/>
</dbReference>
<sequence>MRISVVLPAHNETGNIGRLVEETYTVLPRDLLQEVIVVDDCSDDGTREEVLALRPRYRSLRYLRHGTRAGQSAALRTGIRASSAPVIAMMDGDAQNDPADIPNLVAKLGEPGSDGPALIGGLRADRKDTGSKRLASRAANWIRDAVLKDDCPDTGCGIKVYWREAFMRLPFFSTMHRYLPVLFLTYGYRVDYVPVNDRPRMAGKSKYTNFGRALIGLYDLFGVTWLRKRTAVPPVAEDSAEMGEMSERETAA</sequence>
<dbReference type="PANTHER" id="PTHR48090">
    <property type="entry name" value="UNDECAPRENYL-PHOSPHATE 4-DEOXY-4-FORMAMIDO-L-ARABINOSE TRANSFERASE-RELATED"/>
    <property type="match status" value="1"/>
</dbReference>